<feature type="transmembrane region" description="Helical" evidence="1">
    <location>
        <begin position="37"/>
        <end position="61"/>
    </location>
</feature>
<keyword evidence="3" id="KW-1185">Reference proteome</keyword>
<reference evidence="2" key="1">
    <citation type="submission" date="2022-09" db="EMBL/GenBank/DDBJ databases">
        <title>Aureispira anguillicida sp. nov., isolated from Leptocephalus of Japanese eel Anguilla japonica.</title>
        <authorList>
            <person name="Yuasa K."/>
            <person name="Mekata T."/>
            <person name="Ikunari K."/>
        </authorList>
    </citation>
    <scope>NUCLEOTIDE SEQUENCE</scope>
    <source>
        <strain evidence="2">EL160426</strain>
    </source>
</reference>
<keyword evidence="1" id="KW-0812">Transmembrane</keyword>
<keyword evidence="1" id="KW-1133">Transmembrane helix</keyword>
<feature type="transmembrane region" description="Helical" evidence="1">
    <location>
        <begin position="12"/>
        <end position="31"/>
    </location>
</feature>
<dbReference type="RefSeq" id="WP_264793262.1">
    <property type="nucleotide sequence ID" value="NZ_AP026867.1"/>
</dbReference>
<organism evidence="2 3">
    <name type="scientific">Aureispira anguillae</name>
    <dbReference type="NCBI Taxonomy" id="2864201"/>
    <lineage>
        <taxon>Bacteria</taxon>
        <taxon>Pseudomonadati</taxon>
        <taxon>Bacteroidota</taxon>
        <taxon>Saprospiria</taxon>
        <taxon>Saprospirales</taxon>
        <taxon>Saprospiraceae</taxon>
        <taxon>Aureispira</taxon>
    </lineage>
</organism>
<feature type="transmembrane region" description="Helical" evidence="1">
    <location>
        <begin position="109"/>
        <end position="126"/>
    </location>
</feature>
<gene>
    <name evidence="2" type="ORF">AsAng_0028680</name>
</gene>
<dbReference type="Proteomes" id="UP001060919">
    <property type="component" value="Chromosome"/>
</dbReference>
<protein>
    <submittedName>
        <fullName evidence="2">Uncharacterized protein</fullName>
    </submittedName>
</protein>
<dbReference type="KEGG" id="aup:AsAng_0028680"/>
<accession>A0A915YFR0</accession>
<name>A0A915YFR0_9BACT</name>
<evidence type="ECO:0000313" key="3">
    <source>
        <dbReference type="Proteomes" id="UP001060919"/>
    </source>
</evidence>
<feature type="transmembrane region" description="Helical" evidence="1">
    <location>
        <begin position="73"/>
        <end position="89"/>
    </location>
</feature>
<keyword evidence="1" id="KW-0472">Membrane</keyword>
<dbReference type="AlphaFoldDB" id="A0A915YFR0"/>
<sequence>MKKPPIHPQRGYLALAIVLVCASYLLNWLSMGNVVWLGFYFGFVSLFSLIVYIGILVLLLIDLSHRPLSKQRLVAVFFITLACCFWMSNRAYTIFKQLRTIDQSFERIGEGWILFIGSNLFIHYSVKKSYYIDYHRHTL</sequence>
<proteinExistence type="predicted"/>
<dbReference type="EMBL" id="AP026867">
    <property type="protein sequence ID" value="BDS12153.1"/>
    <property type="molecule type" value="Genomic_DNA"/>
</dbReference>
<evidence type="ECO:0000313" key="2">
    <source>
        <dbReference type="EMBL" id="BDS12153.1"/>
    </source>
</evidence>
<evidence type="ECO:0000256" key="1">
    <source>
        <dbReference type="SAM" id="Phobius"/>
    </source>
</evidence>